<keyword evidence="2" id="KW-1185">Reference proteome</keyword>
<dbReference type="Pfam" id="PF06107">
    <property type="entry name" value="DUF951"/>
    <property type="match status" value="1"/>
</dbReference>
<dbReference type="Proteomes" id="UP000036356">
    <property type="component" value="Unassembled WGS sequence"/>
</dbReference>
<accession>A0A0J1IQZ9</accession>
<dbReference type="PANTHER" id="PTHR38455">
    <property type="entry name" value="HYPOTHETICAL CYTOSOLIC PROTEIN"/>
    <property type="match status" value="1"/>
</dbReference>
<dbReference type="PANTHER" id="PTHR38455:SF1">
    <property type="entry name" value="DUF951 DOMAIN-CONTAINING PROTEIN"/>
    <property type="match status" value="1"/>
</dbReference>
<evidence type="ECO:0000313" key="2">
    <source>
        <dbReference type="Proteomes" id="UP000036356"/>
    </source>
</evidence>
<gene>
    <name evidence="1" type="ORF">DEAC_c10540</name>
</gene>
<dbReference type="PIRSF" id="PIRSF037263">
    <property type="entry name" value="DUF951_bac"/>
    <property type="match status" value="1"/>
</dbReference>
<proteinExistence type="predicted"/>
<name>A0A0J1IQZ9_9FIRM</name>
<evidence type="ECO:0000313" key="1">
    <source>
        <dbReference type="EMBL" id="KLU67116.1"/>
    </source>
</evidence>
<reference evidence="1 2" key="1">
    <citation type="submission" date="2015-06" db="EMBL/GenBank/DDBJ databases">
        <title>Draft genome of the moderately acidophilic sulfate reducer Candidatus Desulfosporosinus acididurans strain M1.</title>
        <authorList>
            <person name="Poehlein A."/>
            <person name="Petzsch P."/>
            <person name="Johnson B.D."/>
            <person name="Schloemann M."/>
            <person name="Daniel R."/>
            <person name="Muehling M."/>
        </authorList>
    </citation>
    <scope>NUCLEOTIDE SEQUENCE [LARGE SCALE GENOMIC DNA]</scope>
    <source>
        <strain evidence="1 2">M1</strain>
    </source>
</reference>
<protein>
    <recommendedName>
        <fullName evidence="3">DUF951 domain-containing protein</fullName>
    </recommendedName>
</protein>
<dbReference type="RefSeq" id="WP_047808951.1">
    <property type="nucleotide sequence ID" value="NZ_LDZY01000003.1"/>
</dbReference>
<dbReference type="STRING" id="476652.DEAC_c10540"/>
<sequence length="68" mass="7932">MVQLNVGDIVRLRKPHPCGSLEWKIMRTGMDFRIQCLGCQHQAWISRIKLERNIKEILQSAEENEKGV</sequence>
<dbReference type="EMBL" id="LDZY01000003">
    <property type="protein sequence ID" value="KLU67116.1"/>
    <property type="molecule type" value="Genomic_DNA"/>
</dbReference>
<evidence type="ECO:0008006" key="3">
    <source>
        <dbReference type="Google" id="ProtNLM"/>
    </source>
</evidence>
<dbReference type="InterPro" id="IPR009296">
    <property type="entry name" value="DUF951"/>
</dbReference>
<comment type="caution">
    <text evidence="1">The sequence shown here is derived from an EMBL/GenBank/DDBJ whole genome shotgun (WGS) entry which is preliminary data.</text>
</comment>
<organism evidence="1 2">
    <name type="scientific">Desulfosporosinus acididurans</name>
    <dbReference type="NCBI Taxonomy" id="476652"/>
    <lineage>
        <taxon>Bacteria</taxon>
        <taxon>Bacillati</taxon>
        <taxon>Bacillota</taxon>
        <taxon>Clostridia</taxon>
        <taxon>Eubacteriales</taxon>
        <taxon>Desulfitobacteriaceae</taxon>
        <taxon>Desulfosporosinus</taxon>
    </lineage>
</organism>
<dbReference type="AlphaFoldDB" id="A0A0J1IQZ9"/>
<dbReference type="PATRIC" id="fig|476652.3.peg.1081"/>